<dbReference type="InterPro" id="IPR015943">
    <property type="entry name" value="WD40/YVTN_repeat-like_dom_sf"/>
</dbReference>
<dbReference type="InterPro" id="IPR036322">
    <property type="entry name" value="WD40_repeat_dom_sf"/>
</dbReference>
<dbReference type="PANTHER" id="PTHR11558">
    <property type="entry name" value="SPERMIDINE/SPERMINE SYNTHASE"/>
    <property type="match status" value="1"/>
</dbReference>
<keyword evidence="4" id="KW-0620">Polyamine biosynthesis</keyword>
<evidence type="ECO:0000256" key="4">
    <source>
        <dbReference type="PROSITE-ProRule" id="PRU00354"/>
    </source>
</evidence>
<dbReference type="SMART" id="SM00320">
    <property type="entry name" value="WD40"/>
    <property type="match status" value="2"/>
</dbReference>
<reference evidence="7 8" key="1">
    <citation type="submission" date="2024-02" db="EMBL/GenBank/DDBJ databases">
        <authorList>
            <person name="Chen Y."/>
            <person name="Shah S."/>
            <person name="Dougan E. K."/>
            <person name="Thang M."/>
            <person name="Chan C."/>
        </authorList>
    </citation>
    <scope>NUCLEOTIDE SEQUENCE [LARGE SCALE GENOMIC DNA]</scope>
</reference>
<dbReference type="Pfam" id="PF01564">
    <property type="entry name" value="Spermine_synth"/>
    <property type="match status" value="2"/>
</dbReference>
<gene>
    <name evidence="7" type="ORF">CCMP2556_LOCUS10900</name>
</gene>
<dbReference type="SUPFAM" id="SSF50978">
    <property type="entry name" value="WD40 repeat-like"/>
    <property type="match status" value="1"/>
</dbReference>
<sequence length="604" mass="66822">MRARFAMGIVSSIFLWLAPPPRGERVASCGDSIKCTNENGWRYFRACGMERNVHWWRYDFESLAYPAMAALGPHARRILVLGGASGGVASRFLQSSDVEEVRWVSNLNGVMEAARRCVPSVSGIDEDPRLRVEMLNSTQFLYQNPANKAVMQYDIIVQDTLSLFAEEHGLGRHFWSASLETEYFSSSRLEVLQKMLSSRGVLVLTAGYLTTPKFLQIAQGALSTFHNRWTLQFAAPDVAHATGVTIGFVAGGIEATMKMNRSWWQLQGIETCFYTEDMHRALLTPSLTLLKVLGLTVSSEPSSSLPKMAAAELPQVSRQTCGYEDQEFQLLETERTNFQTVQVTRALSFAGDSECVTLFLDGELQLTDVYGDVYHEALVHVMMASLGPSPLRKVLVLGGGDGGVATVALKYPMVELLQVEIDERVIQMSKRFFPHFSAAFTDQRHKLVVGDAVRWVEDHAHEMQSTFDLCIIDSTDEPLATGSLVMKGRGINALAVRPDLRLVAAARWDRRVELFDGKTAKSLNRLVCHDDAVLSVAFEREKGSFATGGADGRIAIWSLFCESYLGPIQSQGEENLEPGDLPGAKVHRVVFVVSVLEMSAPEGH</sequence>
<dbReference type="Pfam" id="PF00400">
    <property type="entry name" value="WD40"/>
    <property type="match status" value="1"/>
</dbReference>
<comment type="caution">
    <text evidence="7">The sequence shown here is derived from an EMBL/GenBank/DDBJ whole genome shotgun (WGS) entry which is preliminary data.</text>
</comment>
<feature type="domain" description="PABS" evidence="6">
    <location>
        <begin position="312"/>
        <end position="483"/>
    </location>
</feature>
<dbReference type="InterPro" id="IPR030374">
    <property type="entry name" value="PABS"/>
</dbReference>
<dbReference type="InterPro" id="IPR001045">
    <property type="entry name" value="Spermi_synthase"/>
</dbReference>
<dbReference type="HAMAP" id="MF_00198">
    <property type="entry name" value="Spermidine_synth"/>
    <property type="match status" value="1"/>
</dbReference>
<evidence type="ECO:0000259" key="6">
    <source>
        <dbReference type="PROSITE" id="PS51006"/>
    </source>
</evidence>
<name>A0ABP0JEC4_9DINO</name>
<evidence type="ECO:0000313" key="7">
    <source>
        <dbReference type="EMBL" id="CAK9012562.1"/>
    </source>
</evidence>
<dbReference type="EMBL" id="CAXAMN010005125">
    <property type="protein sequence ID" value="CAK9012562.1"/>
    <property type="molecule type" value="Genomic_DNA"/>
</dbReference>
<dbReference type="SUPFAM" id="SSF53335">
    <property type="entry name" value="S-adenosyl-L-methionine-dependent methyltransferases"/>
    <property type="match status" value="2"/>
</dbReference>
<evidence type="ECO:0000256" key="3">
    <source>
        <dbReference type="PROSITE-ProRule" id="PRU00221"/>
    </source>
</evidence>
<evidence type="ECO:0000256" key="2">
    <source>
        <dbReference type="ARBA" id="ARBA00022679"/>
    </source>
</evidence>
<protein>
    <recommendedName>
        <fullName evidence="6">PABS domain-containing protein</fullName>
    </recommendedName>
</protein>
<dbReference type="InterPro" id="IPR001680">
    <property type="entry name" value="WD40_rpt"/>
</dbReference>
<comment type="similarity">
    <text evidence="1">Belongs to the spermidine/spermine synthase family.</text>
</comment>
<feature type="repeat" description="WD" evidence="3">
    <location>
        <begin position="526"/>
        <end position="559"/>
    </location>
</feature>
<keyword evidence="5" id="KW-0732">Signal</keyword>
<dbReference type="PROSITE" id="PS50294">
    <property type="entry name" value="WD_REPEATS_REGION"/>
    <property type="match status" value="1"/>
</dbReference>
<dbReference type="PROSITE" id="PS51006">
    <property type="entry name" value="PABS_2"/>
    <property type="match status" value="1"/>
</dbReference>
<dbReference type="Gene3D" id="3.40.50.150">
    <property type="entry name" value="Vaccinia Virus protein VP39"/>
    <property type="match status" value="2"/>
</dbReference>
<dbReference type="Proteomes" id="UP001642484">
    <property type="component" value="Unassembled WGS sequence"/>
</dbReference>
<evidence type="ECO:0000313" key="8">
    <source>
        <dbReference type="Proteomes" id="UP001642484"/>
    </source>
</evidence>
<dbReference type="Gene3D" id="2.130.10.10">
    <property type="entry name" value="YVTN repeat-like/Quinoprotein amine dehydrogenase"/>
    <property type="match status" value="1"/>
</dbReference>
<feature type="signal peptide" evidence="5">
    <location>
        <begin position="1"/>
        <end position="23"/>
    </location>
</feature>
<feature type="chain" id="PRO_5047475318" description="PABS domain-containing protein" evidence="5">
    <location>
        <begin position="24"/>
        <end position="604"/>
    </location>
</feature>
<dbReference type="PANTHER" id="PTHR11558:SF11">
    <property type="entry name" value="SPERMIDINE SYNTHASE"/>
    <property type="match status" value="1"/>
</dbReference>
<accession>A0ABP0JEC4</accession>
<dbReference type="InterPro" id="IPR029063">
    <property type="entry name" value="SAM-dependent_MTases_sf"/>
</dbReference>
<evidence type="ECO:0000256" key="5">
    <source>
        <dbReference type="SAM" id="SignalP"/>
    </source>
</evidence>
<keyword evidence="3" id="KW-0853">WD repeat</keyword>
<organism evidence="7 8">
    <name type="scientific">Durusdinium trenchii</name>
    <dbReference type="NCBI Taxonomy" id="1381693"/>
    <lineage>
        <taxon>Eukaryota</taxon>
        <taxon>Sar</taxon>
        <taxon>Alveolata</taxon>
        <taxon>Dinophyceae</taxon>
        <taxon>Suessiales</taxon>
        <taxon>Symbiodiniaceae</taxon>
        <taxon>Durusdinium</taxon>
    </lineage>
</organism>
<evidence type="ECO:0000256" key="1">
    <source>
        <dbReference type="ARBA" id="ARBA00007867"/>
    </source>
</evidence>
<proteinExistence type="inferred from homology"/>
<keyword evidence="2 4" id="KW-0808">Transferase</keyword>
<keyword evidence="8" id="KW-1185">Reference proteome</keyword>
<feature type="active site" description="Proton acceptor" evidence="4">
    <location>
        <position position="473"/>
    </location>
</feature>
<dbReference type="PROSITE" id="PS50082">
    <property type="entry name" value="WD_REPEATS_2"/>
    <property type="match status" value="1"/>
</dbReference>